<dbReference type="Pfam" id="PF01145">
    <property type="entry name" value="Band_7"/>
    <property type="match status" value="1"/>
</dbReference>
<proteinExistence type="predicted"/>
<dbReference type="Gene3D" id="3.30.479.30">
    <property type="entry name" value="Band 7 domain"/>
    <property type="match status" value="1"/>
</dbReference>
<dbReference type="PANTHER" id="PTHR23222">
    <property type="entry name" value="PROHIBITIN"/>
    <property type="match status" value="1"/>
</dbReference>
<protein>
    <recommendedName>
        <fullName evidence="4">Band 7 domain-containing protein</fullName>
    </recommendedName>
</protein>
<dbReference type="AlphaFoldDB" id="A0A7S7NP45"/>
<comment type="subcellular location">
    <subcellularLocation>
        <location evidence="1">Membrane</location>
        <topology evidence="1">Single-pass membrane protein</topology>
    </subcellularLocation>
</comment>
<keyword evidence="6" id="KW-1185">Reference proteome</keyword>
<evidence type="ECO:0000259" key="4">
    <source>
        <dbReference type="SMART" id="SM00244"/>
    </source>
</evidence>
<dbReference type="SUPFAM" id="SSF117892">
    <property type="entry name" value="Band 7/SPFH domain"/>
    <property type="match status" value="1"/>
</dbReference>
<feature type="coiled-coil region" evidence="2">
    <location>
        <begin position="248"/>
        <end position="275"/>
    </location>
</feature>
<dbReference type="GO" id="GO:0016020">
    <property type="term" value="C:membrane"/>
    <property type="evidence" value="ECO:0007669"/>
    <property type="project" value="UniProtKB-SubCell"/>
</dbReference>
<name>A0A7S7NP45_PALFE</name>
<dbReference type="EMBL" id="CP063849">
    <property type="protein sequence ID" value="QOY87197.1"/>
    <property type="molecule type" value="Genomic_DNA"/>
</dbReference>
<dbReference type="CDD" id="cd03401">
    <property type="entry name" value="SPFH_prohibitin"/>
    <property type="match status" value="1"/>
</dbReference>
<evidence type="ECO:0000256" key="1">
    <source>
        <dbReference type="ARBA" id="ARBA00004167"/>
    </source>
</evidence>
<gene>
    <name evidence="5" type="ORF">IRI77_31225</name>
</gene>
<dbReference type="SMART" id="SM00244">
    <property type="entry name" value="PHB"/>
    <property type="match status" value="1"/>
</dbReference>
<dbReference type="RefSeq" id="WP_194448866.1">
    <property type="nucleotide sequence ID" value="NZ_CP063849.1"/>
</dbReference>
<evidence type="ECO:0000313" key="5">
    <source>
        <dbReference type="EMBL" id="QOY87197.1"/>
    </source>
</evidence>
<dbReference type="InterPro" id="IPR001107">
    <property type="entry name" value="Band_7"/>
</dbReference>
<feature type="transmembrane region" description="Helical" evidence="3">
    <location>
        <begin position="59"/>
        <end position="80"/>
    </location>
</feature>
<accession>A0A7S7NP45</accession>
<evidence type="ECO:0000256" key="3">
    <source>
        <dbReference type="SAM" id="Phobius"/>
    </source>
</evidence>
<feature type="domain" description="Band 7" evidence="4">
    <location>
        <begin position="76"/>
        <end position="249"/>
    </location>
</feature>
<keyword evidence="3" id="KW-0812">Transmembrane</keyword>
<evidence type="ECO:0000256" key="2">
    <source>
        <dbReference type="SAM" id="Coils"/>
    </source>
</evidence>
<keyword evidence="2" id="KW-0175">Coiled coil</keyword>
<keyword evidence="3" id="KW-1133">Transmembrane helix</keyword>
<feature type="transmembrane region" description="Helical" evidence="3">
    <location>
        <begin position="6"/>
        <end position="31"/>
    </location>
</feature>
<dbReference type="Proteomes" id="UP000593892">
    <property type="component" value="Chromosome"/>
</dbReference>
<sequence length="381" mass="41932">MLLLKYLLMATGASLLLAAAIILVHDLYLLLKVRREEPADGEVETAEAAEPARPIRWRLGLRLAILAAPPLVIALSILVIPSGSAGIRVSQISGPLPGTLYPGVHAVTPMIDSVVLYNIRDSVFTAAASDDPKKKPEGLRSQSKEGLNVSLAVTVRYRLDPNQLYRIHTSLPESVDEDVVAPVVTSAFRELTTNYPIRDLFSGKRDEIRQIAAGRIAKRLSADGIVVKEVILRDVQLPAEYARGLEAMLLKEQENERLTVELEAKEKSVKVAQMEASSQRDIAIKEAEGQAQAKLLDSRAESERQKLLAEAEEVRIRRVASANSEKMRLEAVVLKENPMLIQKIIAERLSDKVQIMMIPADVKNFFATDVLRSAMTGHSAQ</sequence>
<dbReference type="InterPro" id="IPR036013">
    <property type="entry name" value="Band_7/SPFH_dom_sf"/>
</dbReference>
<dbReference type="KEGG" id="pfer:IRI77_31225"/>
<dbReference type="InterPro" id="IPR000163">
    <property type="entry name" value="Prohibitin"/>
</dbReference>
<evidence type="ECO:0000313" key="6">
    <source>
        <dbReference type="Proteomes" id="UP000593892"/>
    </source>
</evidence>
<reference evidence="5 6" key="1">
    <citation type="submission" date="2020-10" db="EMBL/GenBank/DDBJ databases">
        <title>Complete genome sequence of Paludibaculum fermentans P105T, a facultatively anaerobic acidobacterium capable of dissimilatory Fe(III) reduction.</title>
        <authorList>
            <person name="Dedysh S.N."/>
            <person name="Beletsky A.V."/>
            <person name="Kulichevskaya I.S."/>
            <person name="Mardanov A.V."/>
            <person name="Ravin N.V."/>
        </authorList>
    </citation>
    <scope>NUCLEOTIDE SEQUENCE [LARGE SCALE GENOMIC DNA]</scope>
    <source>
        <strain evidence="5 6">P105</strain>
    </source>
</reference>
<keyword evidence="3" id="KW-0472">Membrane</keyword>
<organism evidence="5 6">
    <name type="scientific">Paludibaculum fermentans</name>
    <dbReference type="NCBI Taxonomy" id="1473598"/>
    <lineage>
        <taxon>Bacteria</taxon>
        <taxon>Pseudomonadati</taxon>
        <taxon>Acidobacteriota</taxon>
        <taxon>Terriglobia</taxon>
        <taxon>Bryobacterales</taxon>
        <taxon>Bryobacteraceae</taxon>
        <taxon>Paludibaculum</taxon>
    </lineage>
</organism>
<dbReference type="PANTHER" id="PTHR23222:SF0">
    <property type="entry name" value="PROHIBITIN 1"/>
    <property type="match status" value="1"/>
</dbReference>